<comment type="caution">
    <text evidence="5">The sequence shown here is derived from an EMBL/GenBank/DDBJ whole genome shotgun (WGS) entry which is preliminary data.</text>
</comment>
<dbReference type="Pfam" id="PF00018">
    <property type="entry name" value="SH3_1"/>
    <property type="match status" value="1"/>
</dbReference>
<proteinExistence type="predicted"/>
<organism evidence="5 6">
    <name type="scientific">Neoarthrinium moseri</name>
    <dbReference type="NCBI Taxonomy" id="1658444"/>
    <lineage>
        <taxon>Eukaryota</taxon>
        <taxon>Fungi</taxon>
        <taxon>Dikarya</taxon>
        <taxon>Ascomycota</taxon>
        <taxon>Pezizomycotina</taxon>
        <taxon>Sordariomycetes</taxon>
        <taxon>Xylariomycetidae</taxon>
        <taxon>Amphisphaeriales</taxon>
        <taxon>Apiosporaceae</taxon>
        <taxon>Neoarthrinium</taxon>
    </lineage>
</organism>
<evidence type="ECO:0000259" key="4">
    <source>
        <dbReference type="PROSITE" id="PS50002"/>
    </source>
</evidence>
<name>A0A9P9WRS0_9PEZI</name>
<feature type="compositionally biased region" description="Basic and acidic residues" evidence="3">
    <location>
        <begin position="629"/>
        <end position="650"/>
    </location>
</feature>
<protein>
    <recommendedName>
        <fullName evidence="4">SH3 domain-containing protein</fullName>
    </recommendedName>
</protein>
<dbReference type="PROSITE" id="PS50002">
    <property type="entry name" value="SH3"/>
    <property type="match status" value="1"/>
</dbReference>
<dbReference type="SMART" id="SM00326">
    <property type="entry name" value="SH3"/>
    <property type="match status" value="1"/>
</dbReference>
<sequence length="682" mass="77266">MEQRLAFAITRRRRQFKYWARHASKLSHVAPIQDQPHDNDVRPQVAPPPRSRKTQLAGKESRVNTLVIEEVKEPTALLSHTEATAYHEPIEDQTERGTVITAASTAFDSDGHYVDLPGPPAVSMLGDFVCPYCSVLCEQKYSRRNAWRTHLLHDLQPYICTYENCPESNCLFPSRTAWVDHETSFHRQSWRCFEHSLQFPTAPALKSHLLDDHIGSLTEKQMDSLVNLSFVGSVDERPYCPICFQEPPFAKGLENHLANHLERFAKFSLPKTYDQDDDSRSSLSTRSSRNSSRISEPTAAEILDEGTAETAFAMRVGQHPVRQPRGPPPMDELRTKPTAKYEGSKNFAARTRRSAVQNLMRAGLERRRHTVSLATQDASYFTPSTREESLDGSQEAQSNIPTARASTLHIPTTLHATAIQSYAPEEIGEIVLREGEPVTILEMTSDNWWTGCNAAGDKGLFPSNHVQYLEDPPSPPVEYETLFWWGAIDSRNNNKRRGRSSSHRSEGSFDSPESLGRKEDSSHDSDTWSGFIIEECNSDDYASDDPNVLKPYAFEYPESHASQKSCSVNLYPKTMQTMSALDVTTFLSDWSSEDEGNEADAERISEEWVKRSQARARRMASVGISKRTFTERDSDADTDREDLEPRETTNLRHRRRRNRADALAFLDEPELIIDLLEPKSDD</sequence>
<evidence type="ECO:0000313" key="5">
    <source>
        <dbReference type="EMBL" id="KAI1877380.1"/>
    </source>
</evidence>
<dbReference type="Proteomes" id="UP000829685">
    <property type="component" value="Unassembled WGS sequence"/>
</dbReference>
<dbReference type="AlphaFoldDB" id="A0A9P9WRS0"/>
<dbReference type="SMART" id="SM00355">
    <property type="entry name" value="ZnF_C2H2"/>
    <property type="match status" value="4"/>
</dbReference>
<feature type="region of interest" description="Disordered" evidence="3">
    <location>
        <begin position="629"/>
        <end position="655"/>
    </location>
</feature>
<feature type="region of interest" description="Disordered" evidence="3">
    <location>
        <begin position="272"/>
        <end position="302"/>
    </location>
</feature>
<gene>
    <name evidence="5" type="ORF">JX265_003388</name>
</gene>
<feature type="region of interest" description="Disordered" evidence="3">
    <location>
        <begin position="494"/>
        <end position="526"/>
    </location>
</feature>
<dbReference type="Gene3D" id="2.30.30.40">
    <property type="entry name" value="SH3 Domains"/>
    <property type="match status" value="1"/>
</dbReference>
<feature type="compositionally biased region" description="Low complexity" evidence="3">
    <location>
        <begin position="281"/>
        <end position="295"/>
    </location>
</feature>
<feature type="compositionally biased region" description="Basic and acidic residues" evidence="3">
    <location>
        <begin position="515"/>
        <end position="526"/>
    </location>
</feature>
<feature type="domain" description="SH3" evidence="4">
    <location>
        <begin position="411"/>
        <end position="471"/>
    </location>
</feature>
<evidence type="ECO:0000256" key="3">
    <source>
        <dbReference type="SAM" id="MobiDB-lite"/>
    </source>
</evidence>
<keyword evidence="6" id="KW-1185">Reference proteome</keyword>
<dbReference type="EMBL" id="JAFIMR010000006">
    <property type="protein sequence ID" value="KAI1877380.1"/>
    <property type="molecule type" value="Genomic_DNA"/>
</dbReference>
<keyword evidence="1 2" id="KW-0728">SH3 domain</keyword>
<dbReference type="SUPFAM" id="SSF50044">
    <property type="entry name" value="SH3-domain"/>
    <property type="match status" value="1"/>
</dbReference>
<evidence type="ECO:0000256" key="1">
    <source>
        <dbReference type="ARBA" id="ARBA00022443"/>
    </source>
</evidence>
<dbReference type="InterPro" id="IPR001452">
    <property type="entry name" value="SH3_domain"/>
</dbReference>
<dbReference type="PANTHER" id="PTHR35391:SF7">
    <property type="entry name" value="C2H2-TYPE DOMAIN-CONTAINING PROTEIN"/>
    <property type="match status" value="1"/>
</dbReference>
<dbReference type="PANTHER" id="PTHR35391">
    <property type="entry name" value="C2H2-TYPE DOMAIN-CONTAINING PROTEIN-RELATED"/>
    <property type="match status" value="1"/>
</dbReference>
<reference evidence="5" key="1">
    <citation type="submission" date="2021-03" db="EMBL/GenBank/DDBJ databases">
        <title>Revisited historic fungal species revealed as producer of novel bioactive compounds through whole genome sequencing and comparative genomics.</title>
        <authorList>
            <person name="Vignolle G.A."/>
            <person name="Hochenegger N."/>
            <person name="Mach R.L."/>
            <person name="Mach-Aigner A.R."/>
            <person name="Javad Rahimi M."/>
            <person name="Salim K.A."/>
            <person name="Chan C.M."/>
            <person name="Lim L.B.L."/>
            <person name="Cai F."/>
            <person name="Druzhinina I.S."/>
            <person name="U'Ren J.M."/>
            <person name="Derntl C."/>
        </authorList>
    </citation>
    <scope>NUCLEOTIDE SEQUENCE</scope>
    <source>
        <strain evidence="5">TUCIM 5799</strain>
    </source>
</reference>
<evidence type="ECO:0000313" key="6">
    <source>
        <dbReference type="Proteomes" id="UP000829685"/>
    </source>
</evidence>
<dbReference type="InterPro" id="IPR036028">
    <property type="entry name" value="SH3-like_dom_sf"/>
</dbReference>
<evidence type="ECO:0000256" key="2">
    <source>
        <dbReference type="PROSITE-ProRule" id="PRU00192"/>
    </source>
</evidence>
<accession>A0A9P9WRS0</accession>
<feature type="region of interest" description="Disordered" evidence="3">
    <location>
        <begin position="318"/>
        <end position="347"/>
    </location>
</feature>
<feature type="region of interest" description="Disordered" evidence="3">
    <location>
        <begin position="29"/>
        <end position="60"/>
    </location>
</feature>
<dbReference type="InterPro" id="IPR013087">
    <property type="entry name" value="Znf_C2H2_type"/>
</dbReference>